<feature type="transmembrane region" description="Helical" evidence="7">
    <location>
        <begin position="284"/>
        <end position="302"/>
    </location>
</feature>
<name>A0A815CD31_9BILA</name>
<evidence type="ECO:0000256" key="4">
    <source>
        <dbReference type="ARBA" id="ARBA00022692"/>
    </source>
</evidence>
<keyword evidence="3" id="KW-0813">Transport</keyword>
<dbReference type="Proteomes" id="UP000663829">
    <property type="component" value="Unassembled WGS sequence"/>
</dbReference>
<dbReference type="Pfam" id="PF03600">
    <property type="entry name" value="CitMHS"/>
    <property type="match status" value="1"/>
</dbReference>
<comment type="similarity">
    <text evidence="2">Belongs to the SLC13A/DASS transporter (TC 2.A.47) family. NADC subfamily.</text>
</comment>
<proteinExistence type="inferred from homology"/>
<accession>A0A815CD31</accession>
<evidence type="ECO:0000256" key="7">
    <source>
        <dbReference type="SAM" id="Phobius"/>
    </source>
</evidence>
<evidence type="ECO:0000256" key="2">
    <source>
        <dbReference type="ARBA" id="ARBA00006772"/>
    </source>
</evidence>
<evidence type="ECO:0000256" key="3">
    <source>
        <dbReference type="ARBA" id="ARBA00022448"/>
    </source>
</evidence>
<keyword evidence="11" id="KW-1185">Reference proteome</keyword>
<evidence type="ECO:0000256" key="6">
    <source>
        <dbReference type="ARBA" id="ARBA00023136"/>
    </source>
</evidence>
<evidence type="ECO:0000256" key="1">
    <source>
        <dbReference type="ARBA" id="ARBA00004141"/>
    </source>
</evidence>
<evidence type="ECO:0000313" key="9">
    <source>
        <dbReference type="EMBL" id="CAF1281922.1"/>
    </source>
</evidence>
<feature type="transmembrane region" description="Helical" evidence="7">
    <location>
        <begin position="401"/>
        <end position="431"/>
    </location>
</feature>
<keyword evidence="4 7" id="KW-0812">Transmembrane</keyword>
<comment type="subcellular location">
    <subcellularLocation>
        <location evidence="1">Membrane</location>
        <topology evidence="1">Multi-pass membrane protein</topology>
    </subcellularLocation>
</comment>
<feature type="transmembrane region" description="Helical" evidence="7">
    <location>
        <begin position="483"/>
        <end position="507"/>
    </location>
</feature>
<evidence type="ECO:0000256" key="5">
    <source>
        <dbReference type="ARBA" id="ARBA00022989"/>
    </source>
</evidence>
<feature type="transmembrane region" description="Helical" evidence="7">
    <location>
        <begin position="443"/>
        <end position="463"/>
    </location>
</feature>
<comment type="caution">
    <text evidence="9">The sequence shown here is derived from an EMBL/GenBank/DDBJ whole genome shotgun (WGS) entry which is preliminary data.</text>
</comment>
<protein>
    <recommendedName>
        <fullName evidence="8">Citrate transporter-like domain-containing protein</fullName>
    </recommendedName>
</protein>
<dbReference type="AlphaFoldDB" id="A0A815CD31"/>
<dbReference type="InterPro" id="IPR004680">
    <property type="entry name" value="Cit_transptr-like_dom"/>
</dbReference>
<dbReference type="PANTHER" id="PTHR10283">
    <property type="entry name" value="SOLUTE CARRIER FAMILY 13 MEMBER"/>
    <property type="match status" value="1"/>
</dbReference>
<evidence type="ECO:0000313" key="10">
    <source>
        <dbReference type="EMBL" id="CAF4077977.1"/>
    </source>
</evidence>
<dbReference type="OrthoDB" id="6493944at2759"/>
<dbReference type="InterPro" id="IPR001898">
    <property type="entry name" value="SLC13A/DASS"/>
</dbReference>
<gene>
    <name evidence="9" type="ORF">GPM918_LOCUS27598</name>
    <name evidence="10" type="ORF">SRO942_LOCUS27947</name>
</gene>
<sequence length="535" mass="58410">EARCGYVIILLIVFWISGAIPASMTSLLPLVMFPMAGILKAKDVAPNYFADVVTFFFGSVTLAYEIQSVHLHQRAAFFVLRLVGSSPKWTMVAIMGTTGFISMWLNNGASTAIMLPVALELANIFQKRTGDNIDNVLEQDNDIRAISNGVNEMENMKNSDVILNEITIVPNNPSQIEKKCYLCPCWKSSSSSSDPPLFRRSSATSNRSEQITTSSLTKGFVLAVSFGSVFGGLTTIVGSQTTIFAKGFVDFLFQCKSNSQMSETQTALKNLLKTKREELGSIKWSEWTVGILFIIVVVLWVTKDFDTRPGWSVIFRKDYVSSGTIALLISLLPLVLPDSNPFKPNWTYKSIIVWSELTKHFPWSTLFLLGASLSIADAFTASRLTDVAANLIQTVLSASKVLATLEIIIISAVLTQVMGNLTIASIFYPIFDTIARANSVHPATYILPCTLAVSLALTLPISSQPNALIYGGGYLRIGDMLKSGIGMITFAVFIVLLAATSWMPAVFNINGNSLSLSGNLTTTFVFMNHTVNNTV</sequence>
<evidence type="ECO:0000259" key="8">
    <source>
        <dbReference type="Pfam" id="PF03600"/>
    </source>
</evidence>
<dbReference type="GO" id="GO:0015556">
    <property type="term" value="F:C4-dicarboxylate transmembrane transporter activity"/>
    <property type="evidence" value="ECO:0007669"/>
    <property type="project" value="UniProtKB-ARBA"/>
</dbReference>
<organism evidence="9 11">
    <name type="scientific">Didymodactylos carnosus</name>
    <dbReference type="NCBI Taxonomy" id="1234261"/>
    <lineage>
        <taxon>Eukaryota</taxon>
        <taxon>Metazoa</taxon>
        <taxon>Spiralia</taxon>
        <taxon>Gnathifera</taxon>
        <taxon>Rotifera</taxon>
        <taxon>Eurotatoria</taxon>
        <taxon>Bdelloidea</taxon>
        <taxon>Philodinida</taxon>
        <taxon>Philodinidae</taxon>
        <taxon>Didymodactylos</taxon>
    </lineage>
</organism>
<feature type="domain" description="Citrate transporter-like" evidence="8">
    <location>
        <begin position="12"/>
        <end position="123"/>
    </location>
</feature>
<dbReference type="GO" id="GO:0005310">
    <property type="term" value="F:dicarboxylic acid transmembrane transporter activity"/>
    <property type="evidence" value="ECO:0007669"/>
    <property type="project" value="UniProtKB-ARBA"/>
</dbReference>
<feature type="non-terminal residue" evidence="9">
    <location>
        <position position="1"/>
    </location>
</feature>
<evidence type="ECO:0000313" key="11">
    <source>
        <dbReference type="Proteomes" id="UP000663829"/>
    </source>
</evidence>
<dbReference type="EMBL" id="CAJNOQ010011653">
    <property type="protein sequence ID" value="CAF1281922.1"/>
    <property type="molecule type" value="Genomic_DNA"/>
</dbReference>
<keyword evidence="6 7" id="KW-0472">Membrane</keyword>
<keyword evidence="5 7" id="KW-1133">Transmembrane helix</keyword>
<dbReference type="PANTHER" id="PTHR10283:SF82">
    <property type="entry name" value="SOLUTE CARRIER FAMILY 13 MEMBER 2"/>
    <property type="match status" value="1"/>
</dbReference>
<feature type="transmembrane region" description="Helical" evidence="7">
    <location>
        <begin position="6"/>
        <end position="36"/>
    </location>
</feature>
<dbReference type="Proteomes" id="UP000681722">
    <property type="component" value="Unassembled WGS sequence"/>
</dbReference>
<feature type="transmembrane region" description="Helical" evidence="7">
    <location>
        <begin position="48"/>
        <end position="66"/>
    </location>
</feature>
<dbReference type="Pfam" id="PF00939">
    <property type="entry name" value="Na_sulph_symp"/>
    <property type="match status" value="1"/>
</dbReference>
<dbReference type="GO" id="GO:0005886">
    <property type="term" value="C:plasma membrane"/>
    <property type="evidence" value="ECO:0007669"/>
    <property type="project" value="TreeGrafter"/>
</dbReference>
<reference evidence="9" key="1">
    <citation type="submission" date="2021-02" db="EMBL/GenBank/DDBJ databases">
        <authorList>
            <person name="Nowell W R."/>
        </authorList>
    </citation>
    <scope>NUCLEOTIDE SEQUENCE</scope>
</reference>
<dbReference type="EMBL" id="CAJOBC010028293">
    <property type="protein sequence ID" value="CAF4077977.1"/>
    <property type="molecule type" value="Genomic_DNA"/>
</dbReference>